<organism evidence="2 3">
    <name type="scientific">Erythrobacter fulvus</name>
    <dbReference type="NCBI Taxonomy" id="2987523"/>
    <lineage>
        <taxon>Bacteria</taxon>
        <taxon>Pseudomonadati</taxon>
        <taxon>Pseudomonadota</taxon>
        <taxon>Alphaproteobacteria</taxon>
        <taxon>Sphingomonadales</taxon>
        <taxon>Erythrobacteraceae</taxon>
        <taxon>Erythrobacter/Porphyrobacter group</taxon>
        <taxon>Erythrobacter</taxon>
    </lineage>
</organism>
<dbReference type="NCBIfam" id="TIGR01965">
    <property type="entry name" value="VCBS_repeat"/>
    <property type="match status" value="1"/>
</dbReference>
<evidence type="ECO:0000313" key="2">
    <source>
        <dbReference type="EMBL" id="MDC8753021.1"/>
    </source>
</evidence>
<feature type="non-terminal residue" evidence="2">
    <location>
        <position position="596"/>
    </location>
</feature>
<feature type="region of interest" description="Disordered" evidence="1">
    <location>
        <begin position="432"/>
        <end position="459"/>
    </location>
</feature>
<dbReference type="InterPro" id="IPR010221">
    <property type="entry name" value="VCBS_dom"/>
</dbReference>
<gene>
    <name evidence="2" type="ORF">OIK40_00005</name>
</gene>
<keyword evidence="3" id="KW-1185">Reference proteome</keyword>
<evidence type="ECO:0000256" key="1">
    <source>
        <dbReference type="SAM" id="MobiDB-lite"/>
    </source>
</evidence>
<sequence length="596" mass="60283">MNEDLGAFGGELGDAEMASQTSFSGLEPQASRQTAQVAPTANDNIVVLAEGQEIERFEADGPDLVIILTDGTRIVVPDGVIQVPQIVVGGTPIPPANVAALLVGNEPEPAAGPNPSSGGNFAVDPGDIQAAFDLGDLLPYTELPTALQVEEEVIPVPAGDEEVVIFGLDSEAPEVVLDEDDLADGSDGSDPVVAEGSFGVSAPDGLATVEVNGVSVVVGGSFAGPVEVANDGTYSVVITGWTPVSGRGGDSVVAATFSFRVTLLDNTLEHAELGEDSVLRVLNVTAEDTDGSFATASIDVQIVDDVPSASDDIDSIPAATFGPATGNVLTDSEGDGGADTPGADGITVTAAGTDSDNLTALSEGALTIDGTYGTLVLNADGSYSYTRNFNTPGGVTEVFTYRVSDGDGDTDTATLTITIDDAQDTITFVPETGDGTVVREPHLPSRDGEPAGSDFDGNNEATTGTITFESPDGVASVTIAGVVLTPDALPQTIVSDGTGTLVVTAYSYDPATGEGSITYTYTLNDNTLDPDGTEFPFDIVVVDLDGDVASDTVTISIIDDVPSAADDTDSLTEGGAVSASGNVITDAEANGDNGAD</sequence>
<comment type="caution">
    <text evidence="2">The sequence shown here is derived from an EMBL/GenBank/DDBJ whole genome shotgun (WGS) entry which is preliminary data.</text>
</comment>
<reference evidence="2 3" key="1">
    <citation type="submission" date="2022-10" db="EMBL/GenBank/DDBJ databases">
        <title>Erythrobacter sp. sf7 Genome sequencing.</title>
        <authorList>
            <person name="Park S."/>
        </authorList>
    </citation>
    <scope>NUCLEOTIDE SEQUENCE [LARGE SCALE GENOMIC DNA]</scope>
    <source>
        <strain evidence="3">sf7</strain>
    </source>
</reference>
<dbReference type="RefSeq" id="WP_273675152.1">
    <property type="nucleotide sequence ID" value="NZ_JAQQXQ010000001.1"/>
</dbReference>
<protein>
    <submittedName>
        <fullName evidence="2">Cadherin-like domain-containing protein</fullName>
    </submittedName>
</protein>
<feature type="region of interest" description="Disordered" evidence="1">
    <location>
        <begin position="18"/>
        <end position="37"/>
    </location>
</feature>
<dbReference type="Pfam" id="PF17963">
    <property type="entry name" value="Big_9"/>
    <property type="match status" value="1"/>
</dbReference>
<proteinExistence type="predicted"/>
<feature type="compositionally biased region" description="Basic and acidic residues" evidence="1">
    <location>
        <begin position="437"/>
        <end position="449"/>
    </location>
</feature>
<dbReference type="EMBL" id="JAQQXQ010000001">
    <property type="protein sequence ID" value="MDC8753021.1"/>
    <property type="molecule type" value="Genomic_DNA"/>
</dbReference>
<name>A0ABT5JKL7_9SPHN</name>
<evidence type="ECO:0000313" key="3">
    <source>
        <dbReference type="Proteomes" id="UP001216558"/>
    </source>
</evidence>
<dbReference type="Proteomes" id="UP001216558">
    <property type="component" value="Unassembled WGS sequence"/>
</dbReference>
<accession>A0ABT5JKL7</accession>